<name>A0A383BUC6_9ZZZZ</name>
<dbReference type="AlphaFoldDB" id="A0A383BUC6"/>
<dbReference type="PANTHER" id="PTHR30121">
    <property type="entry name" value="UNCHARACTERIZED PROTEIN YJGR-RELATED"/>
    <property type="match status" value="1"/>
</dbReference>
<dbReference type="EMBL" id="UINC01203289">
    <property type="protein sequence ID" value="SVE23471.1"/>
    <property type="molecule type" value="Genomic_DNA"/>
</dbReference>
<organism evidence="1">
    <name type="scientific">marine metagenome</name>
    <dbReference type="NCBI Taxonomy" id="408172"/>
    <lineage>
        <taxon>unclassified sequences</taxon>
        <taxon>metagenomes</taxon>
        <taxon>ecological metagenomes</taxon>
    </lineage>
</organism>
<dbReference type="Gene3D" id="3.40.50.300">
    <property type="entry name" value="P-loop containing nucleotide triphosphate hydrolases"/>
    <property type="match status" value="1"/>
</dbReference>
<proteinExistence type="predicted"/>
<reference evidence="1" key="1">
    <citation type="submission" date="2018-05" db="EMBL/GenBank/DDBJ databases">
        <authorList>
            <person name="Lanie J.A."/>
            <person name="Ng W.-L."/>
            <person name="Kazmierczak K.M."/>
            <person name="Andrzejewski T.M."/>
            <person name="Davidsen T.M."/>
            <person name="Wayne K.J."/>
            <person name="Tettelin H."/>
            <person name="Glass J.I."/>
            <person name="Rusch D."/>
            <person name="Podicherti R."/>
            <person name="Tsui H.-C.T."/>
            <person name="Winkler M.E."/>
        </authorList>
    </citation>
    <scope>NUCLEOTIDE SEQUENCE</scope>
</reference>
<dbReference type="InterPro" id="IPR051162">
    <property type="entry name" value="T4SS_component"/>
</dbReference>
<sequence length="244" mass="27493">QEPEWLDVSSKHGLPDFEDMLPRSTREELGRRVASYSSGVNQLLFSNGVPVDIDTLIEPASKGRVPINVVYLNTIQSEAQKHYFVQEIARTLYDWMLDHESSPDKMNLLFFMDEVAPYLPPAPRNPPAKDLIKLIFKQARKYGVSAVLATQNVSDVDYKILAQANTIFIGRFTQPQDIDKVKHLLKEGGSDLELVKELPQLGPGQFQMVSPDVSDTPIPLQCRWLYTDHGAPFTEEQVSQHTSG</sequence>
<accession>A0A383BUC6</accession>
<feature type="non-terminal residue" evidence="1">
    <location>
        <position position="1"/>
    </location>
</feature>
<evidence type="ECO:0008006" key="2">
    <source>
        <dbReference type="Google" id="ProtNLM"/>
    </source>
</evidence>
<evidence type="ECO:0000313" key="1">
    <source>
        <dbReference type="EMBL" id="SVE23471.1"/>
    </source>
</evidence>
<dbReference type="SUPFAM" id="SSF52540">
    <property type="entry name" value="P-loop containing nucleoside triphosphate hydrolases"/>
    <property type="match status" value="1"/>
</dbReference>
<dbReference type="PANTHER" id="PTHR30121:SF6">
    <property type="entry name" value="SLR6007 PROTEIN"/>
    <property type="match status" value="1"/>
</dbReference>
<protein>
    <recommendedName>
        <fullName evidence="2">ATP-binding protein</fullName>
    </recommendedName>
</protein>
<feature type="non-terminal residue" evidence="1">
    <location>
        <position position="244"/>
    </location>
</feature>
<dbReference type="InterPro" id="IPR027417">
    <property type="entry name" value="P-loop_NTPase"/>
</dbReference>
<gene>
    <name evidence="1" type="ORF">METZ01_LOCUS476325</name>
</gene>